<dbReference type="GO" id="GO:0005739">
    <property type="term" value="C:mitochondrion"/>
    <property type="evidence" value="ECO:0007669"/>
    <property type="project" value="UniProtKB-SubCell"/>
</dbReference>
<dbReference type="OrthoDB" id="17415at2759"/>
<evidence type="ECO:0000256" key="1">
    <source>
        <dbReference type="ARBA" id="ARBA00004173"/>
    </source>
</evidence>
<keyword evidence="9" id="KW-1185">Reference proteome</keyword>
<dbReference type="InterPro" id="IPR029063">
    <property type="entry name" value="SAM-dependent_MTases_sf"/>
</dbReference>
<proteinExistence type="inferred from homology"/>
<reference evidence="8 9" key="1">
    <citation type="journal article" date="2012" name="Genome Biol.">
        <title>Genome and low-iron response of an oceanic diatom adapted to chronic iron limitation.</title>
        <authorList>
            <person name="Lommer M."/>
            <person name="Specht M."/>
            <person name="Roy A.S."/>
            <person name="Kraemer L."/>
            <person name="Andreson R."/>
            <person name="Gutowska M.A."/>
            <person name="Wolf J."/>
            <person name="Bergner S.V."/>
            <person name="Schilhabel M.B."/>
            <person name="Klostermeier U.C."/>
            <person name="Beiko R.G."/>
            <person name="Rosenstiel P."/>
            <person name="Hippler M."/>
            <person name="Laroche J."/>
        </authorList>
    </citation>
    <scope>NUCLEOTIDE SEQUENCE [LARGE SCALE GENOMIC DNA]</scope>
    <source>
        <strain evidence="8 9">CCMP1005</strain>
    </source>
</reference>
<comment type="function">
    <text evidence="7">Arginine methyltransferase involved in the assembly or stability of mitochondrial NADH:ubiquinone oxidoreductase complex (complex I).</text>
</comment>
<evidence type="ECO:0000313" key="9">
    <source>
        <dbReference type="Proteomes" id="UP000266841"/>
    </source>
</evidence>
<dbReference type="eggNOG" id="ENOG502QRKD">
    <property type="taxonomic scope" value="Eukaryota"/>
</dbReference>
<dbReference type="Gene3D" id="3.40.50.12710">
    <property type="match status" value="1"/>
</dbReference>
<name>K0SS78_THAOC</name>
<keyword evidence="4 7" id="KW-0808">Transferase</keyword>
<evidence type="ECO:0000256" key="4">
    <source>
        <dbReference type="ARBA" id="ARBA00022679"/>
    </source>
</evidence>
<comment type="catalytic activity">
    <reaction evidence="6 7">
        <text>L-arginyl-[protein] + 2 S-adenosyl-L-methionine = N(omega),N(omega)'-dimethyl-L-arginyl-[protein] + 2 S-adenosyl-L-homocysteine + 2 H(+)</text>
        <dbReference type="Rhea" id="RHEA:48108"/>
        <dbReference type="Rhea" id="RHEA-COMP:10532"/>
        <dbReference type="Rhea" id="RHEA-COMP:11992"/>
        <dbReference type="ChEBI" id="CHEBI:15378"/>
        <dbReference type="ChEBI" id="CHEBI:29965"/>
        <dbReference type="ChEBI" id="CHEBI:57856"/>
        <dbReference type="ChEBI" id="CHEBI:59789"/>
        <dbReference type="ChEBI" id="CHEBI:88221"/>
        <dbReference type="EC" id="2.1.1.320"/>
    </reaction>
</comment>
<dbReference type="PANTHER" id="PTHR12049:SF5">
    <property type="entry name" value="PROTEIN ARGININE METHYLTRANSFERASE NDUFAF7 HOMOLOG, MITOCHONDRIAL"/>
    <property type="match status" value="1"/>
</dbReference>
<dbReference type="Pfam" id="PF02636">
    <property type="entry name" value="Methyltransf_28"/>
    <property type="match status" value="1"/>
</dbReference>
<organism evidence="8 9">
    <name type="scientific">Thalassiosira oceanica</name>
    <name type="common">Marine diatom</name>
    <dbReference type="NCBI Taxonomy" id="159749"/>
    <lineage>
        <taxon>Eukaryota</taxon>
        <taxon>Sar</taxon>
        <taxon>Stramenopiles</taxon>
        <taxon>Ochrophyta</taxon>
        <taxon>Bacillariophyta</taxon>
        <taxon>Coscinodiscophyceae</taxon>
        <taxon>Thalassiosirophycidae</taxon>
        <taxon>Thalassiosirales</taxon>
        <taxon>Thalassiosiraceae</taxon>
        <taxon>Thalassiosira</taxon>
    </lineage>
</organism>
<dbReference type="EC" id="2.1.1.320" evidence="7"/>
<evidence type="ECO:0000256" key="7">
    <source>
        <dbReference type="RuleBase" id="RU364114"/>
    </source>
</evidence>
<dbReference type="GO" id="GO:0032259">
    <property type="term" value="P:methylation"/>
    <property type="evidence" value="ECO:0007669"/>
    <property type="project" value="UniProtKB-KW"/>
</dbReference>
<dbReference type="GO" id="GO:0035243">
    <property type="term" value="F:protein-arginine omega-N symmetric methyltransferase activity"/>
    <property type="evidence" value="ECO:0007669"/>
    <property type="project" value="UniProtKB-EC"/>
</dbReference>
<sequence length="393" mass="43874">MILRRYICQRLKDYYSQPAENVVGRTSSIDFSSLWGEWHWKSTYERVYKEQRGRWLTPVELFQPFYSNAFANFILESVGNQSFEIVECGGGRGTNAVSILDYLHDFHFDAYEALQRYTIIDTSPTLHELQRKVLKERSKHADKVDLVNADLMDIAEGQSVFLPSSDVPTAVLAFELLDNLPHDKIARCVDTGNVLQAQVSATRGDELKSTHVVVETYSNLADPLLKRILEVRPSLYTPLASQGPRWVPTVALGFLMRLYECRPNSCVAFADFDWLPSADVGANSARQDGGILMAEPAIGDPIVTDMSGADHPCYLTSPPDAPCDILYPTDFAKLAAFASGLLSTDGLSCQHMKQSDFLLRYGKAEVNRTRGYTGFSPMIHDFGNTSVFLTSKA</sequence>
<evidence type="ECO:0000256" key="2">
    <source>
        <dbReference type="ARBA" id="ARBA00005891"/>
    </source>
</evidence>
<gene>
    <name evidence="8" type="ORF">THAOC_11059</name>
</gene>
<dbReference type="OMA" id="LPFAPNM"/>
<dbReference type="Proteomes" id="UP000266841">
    <property type="component" value="Unassembled WGS sequence"/>
</dbReference>
<comment type="caution">
    <text evidence="8">The sequence shown here is derived from an EMBL/GenBank/DDBJ whole genome shotgun (WGS) entry which is preliminary data.</text>
</comment>
<dbReference type="InterPro" id="IPR038375">
    <property type="entry name" value="NDUFAF7_sf"/>
</dbReference>
<protein>
    <recommendedName>
        <fullName evidence="7">Protein arginine methyltransferase NDUFAF7</fullName>
        <ecNumber evidence="7">2.1.1.320</ecNumber>
    </recommendedName>
</protein>
<dbReference type="PANTHER" id="PTHR12049">
    <property type="entry name" value="PROTEIN ARGININE METHYLTRANSFERASE NDUFAF7, MITOCHONDRIAL"/>
    <property type="match status" value="1"/>
</dbReference>
<keyword evidence="5 7" id="KW-0496">Mitochondrion</keyword>
<dbReference type="AlphaFoldDB" id="K0SS78"/>
<keyword evidence="3 7" id="KW-0489">Methyltransferase</keyword>
<evidence type="ECO:0000256" key="6">
    <source>
        <dbReference type="ARBA" id="ARBA00048612"/>
    </source>
</evidence>
<comment type="subcellular location">
    <subcellularLocation>
        <location evidence="1 7">Mitochondrion</location>
    </subcellularLocation>
</comment>
<accession>K0SS78</accession>
<evidence type="ECO:0000256" key="3">
    <source>
        <dbReference type="ARBA" id="ARBA00022603"/>
    </source>
</evidence>
<evidence type="ECO:0000256" key="5">
    <source>
        <dbReference type="ARBA" id="ARBA00023128"/>
    </source>
</evidence>
<dbReference type="EMBL" id="AGNL01012533">
    <property type="protein sequence ID" value="EJK67844.1"/>
    <property type="molecule type" value="Genomic_DNA"/>
</dbReference>
<comment type="similarity">
    <text evidence="2 7">Belongs to the NDUFAF7 family.</text>
</comment>
<dbReference type="SUPFAM" id="SSF53335">
    <property type="entry name" value="S-adenosyl-L-methionine-dependent methyltransferases"/>
    <property type="match status" value="1"/>
</dbReference>
<evidence type="ECO:0000313" key="8">
    <source>
        <dbReference type="EMBL" id="EJK67844.1"/>
    </source>
</evidence>
<dbReference type="InterPro" id="IPR003788">
    <property type="entry name" value="NDUFAF7"/>
</dbReference>